<keyword evidence="2" id="KW-1185">Reference proteome</keyword>
<sequence>MTEPQDVSMESITYMHEDLKNFIVDKLLDHMLPISALTEPAPQDRVVGSLPVLPIELLVMILDSLTITDVMRFRRSNRFAMYVVNTESALSPSLPFAPNVVKAIMAIRSLCALGRPGVIYGGKGSLLHHFSEDRKRRGALHQRYILGPSQGLSCHTC</sequence>
<name>A0A317A3V2_9PLEO</name>
<gene>
    <name evidence="1" type="ORF">Ptr86124_010330</name>
</gene>
<protein>
    <submittedName>
        <fullName evidence="1">Uncharacterized protein</fullName>
    </submittedName>
</protein>
<evidence type="ECO:0000313" key="1">
    <source>
        <dbReference type="EMBL" id="KAI1510525.1"/>
    </source>
</evidence>
<dbReference type="Proteomes" id="UP000249757">
    <property type="component" value="Unassembled WGS sequence"/>
</dbReference>
<comment type="caution">
    <text evidence="1">The sequence shown here is derived from an EMBL/GenBank/DDBJ whole genome shotgun (WGS) entry which is preliminary data.</text>
</comment>
<dbReference type="EMBL" id="NRDI02000016">
    <property type="protein sequence ID" value="KAI1510525.1"/>
    <property type="molecule type" value="Genomic_DNA"/>
</dbReference>
<dbReference type="OrthoDB" id="3681166at2759"/>
<proteinExistence type="predicted"/>
<reference evidence="2" key="1">
    <citation type="journal article" date="2022" name="Microb. Genom.">
        <title>A global pangenome for the wheat fungal pathogen Pyrenophora tritici-repentis and prediction of effector protein structural homology.</title>
        <authorList>
            <person name="Moolhuijzen P.M."/>
            <person name="See P.T."/>
            <person name="Shi G."/>
            <person name="Powell H.R."/>
            <person name="Cockram J."/>
            <person name="Jorgensen L.N."/>
            <person name="Benslimane H."/>
            <person name="Strelkov S.E."/>
            <person name="Turner J."/>
            <person name="Liu Z."/>
            <person name="Moffat C.S."/>
        </authorList>
    </citation>
    <scope>NUCLEOTIDE SEQUENCE [LARGE SCALE GENOMIC DNA]</scope>
</reference>
<accession>A0A317A3V2</accession>
<dbReference type="AlphaFoldDB" id="A0A317A3V2"/>
<organism evidence="1 2">
    <name type="scientific">Pyrenophora tritici-repentis</name>
    <dbReference type="NCBI Taxonomy" id="45151"/>
    <lineage>
        <taxon>Eukaryota</taxon>
        <taxon>Fungi</taxon>
        <taxon>Dikarya</taxon>
        <taxon>Ascomycota</taxon>
        <taxon>Pezizomycotina</taxon>
        <taxon>Dothideomycetes</taxon>
        <taxon>Pleosporomycetidae</taxon>
        <taxon>Pleosporales</taxon>
        <taxon>Pleosporineae</taxon>
        <taxon>Pleosporaceae</taxon>
        <taxon>Pyrenophora</taxon>
    </lineage>
</organism>
<evidence type="ECO:0000313" key="2">
    <source>
        <dbReference type="Proteomes" id="UP000249757"/>
    </source>
</evidence>